<organism evidence="3 4">
    <name type="scientific">Thermophilibacter provencensis</name>
    <dbReference type="NCBI Taxonomy" id="1852386"/>
    <lineage>
        <taxon>Bacteria</taxon>
        <taxon>Bacillati</taxon>
        <taxon>Actinomycetota</taxon>
        <taxon>Coriobacteriia</taxon>
        <taxon>Coriobacteriales</taxon>
        <taxon>Atopobiaceae</taxon>
        <taxon>Thermophilibacter</taxon>
    </lineage>
</organism>
<dbReference type="RefSeq" id="WP_273445571.1">
    <property type="nucleotide sequence ID" value="NZ_CALUGK010000001.1"/>
</dbReference>
<proteinExistence type="predicted"/>
<dbReference type="GO" id="GO:0030976">
    <property type="term" value="F:thiamine pyrophosphate binding"/>
    <property type="evidence" value="ECO:0007669"/>
    <property type="project" value="TreeGrafter"/>
</dbReference>
<dbReference type="GO" id="GO:0030288">
    <property type="term" value="C:outer membrane-bounded periplasmic space"/>
    <property type="evidence" value="ECO:0007669"/>
    <property type="project" value="TreeGrafter"/>
</dbReference>
<keyword evidence="1 2" id="KW-0732">Signal</keyword>
<comment type="caution">
    <text evidence="3">The sequence shown here is derived from an EMBL/GenBank/DDBJ whole genome shotgun (WGS) entry which is preliminary data.</text>
</comment>
<dbReference type="Gene3D" id="3.40.190.10">
    <property type="entry name" value="Periplasmic binding protein-like II"/>
    <property type="match status" value="2"/>
</dbReference>
<dbReference type="Pfam" id="PF13343">
    <property type="entry name" value="SBP_bac_6"/>
    <property type="match status" value="1"/>
</dbReference>
<dbReference type="SUPFAM" id="SSF53850">
    <property type="entry name" value="Periplasmic binding protein-like II"/>
    <property type="match status" value="1"/>
</dbReference>
<dbReference type="GO" id="GO:0015888">
    <property type="term" value="P:thiamine transport"/>
    <property type="evidence" value="ECO:0007669"/>
    <property type="project" value="TreeGrafter"/>
</dbReference>
<dbReference type="Proteomes" id="UP000697330">
    <property type="component" value="Unassembled WGS sequence"/>
</dbReference>
<protein>
    <submittedName>
        <fullName evidence="3">Extracellular solute-binding protein</fullName>
    </submittedName>
</protein>
<accession>A0A921KLT3</accession>
<dbReference type="PROSITE" id="PS51318">
    <property type="entry name" value="TAT"/>
    <property type="match status" value="1"/>
</dbReference>
<dbReference type="AlphaFoldDB" id="A0A921KLT3"/>
<evidence type="ECO:0000313" key="3">
    <source>
        <dbReference type="EMBL" id="HJF46027.1"/>
    </source>
</evidence>
<feature type="chain" id="PRO_5037640874" evidence="2">
    <location>
        <begin position="22"/>
        <end position="369"/>
    </location>
</feature>
<dbReference type="EMBL" id="DYWQ01000151">
    <property type="protein sequence ID" value="HJF46027.1"/>
    <property type="molecule type" value="Genomic_DNA"/>
</dbReference>
<dbReference type="GO" id="GO:0030975">
    <property type="term" value="F:thiamine binding"/>
    <property type="evidence" value="ECO:0007669"/>
    <property type="project" value="TreeGrafter"/>
</dbReference>
<reference evidence="3" key="2">
    <citation type="submission" date="2021-09" db="EMBL/GenBank/DDBJ databases">
        <authorList>
            <person name="Gilroy R."/>
        </authorList>
    </citation>
    <scope>NUCLEOTIDE SEQUENCE</scope>
    <source>
        <strain evidence="3">CHK124-7917</strain>
    </source>
</reference>
<dbReference type="InterPro" id="IPR006311">
    <property type="entry name" value="TAT_signal"/>
</dbReference>
<sequence length="369" mass="37912">MARVLSRRTLLGSLALGAACAAAGLVGCSDGDGGAVSAEPAATNPLAGKLGGKLVLRTSCSETLVNAAVSAFTEETGVAVRIVSSSDGDLLSWYGGDSAEGAGSPLEPAPDVVWGADPSWYAGSEALLEEYISGENAAMREGCRSVGGRITPVTRDVAVIAVGEGAGDGVEVTGYEALLDERVVGSVAMEDPSTSARGLAHLEGIVSGLSGQSADAPWEYARDLLAGGALVSARDVLDAPEREERAVALTSEQRLMQARLLESPAPDSVYPREGSCVTCECTAIVAGCANLRQARAWIDFVTGKACQERLAAEAFARPARSDVAEPDGLPDVEDPTVPDRAGLLALWARVLDGTWEPSEVAPEEASSAR</sequence>
<evidence type="ECO:0000256" key="2">
    <source>
        <dbReference type="SAM" id="SignalP"/>
    </source>
</evidence>
<dbReference type="PANTHER" id="PTHR30006:SF2">
    <property type="entry name" value="ABC TRANSPORTER SUBSTRATE-BINDING PROTEIN"/>
    <property type="match status" value="1"/>
</dbReference>
<reference evidence="3" key="1">
    <citation type="journal article" date="2021" name="PeerJ">
        <title>Extensive microbial diversity within the chicken gut microbiome revealed by metagenomics and culture.</title>
        <authorList>
            <person name="Gilroy R."/>
            <person name="Ravi A."/>
            <person name="Getino M."/>
            <person name="Pursley I."/>
            <person name="Horton D.L."/>
            <person name="Alikhan N.F."/>
            <person name="Baker D."/>
            <person name="Gharbi K."/>
            <person name="Hall N."/>
            <person name="Watson M."/>
            <person name="Adriaenssens E.M."/>
            <person name="Foster-Nyarko E."/>
            <person name="Jarju S."/>
            <person name="Secka A."/>
            <person name="Antonio M."/>
            <person name="Oren A."/>
            <person name="Chaudhuri R.R."/>
            <person name="La Ragione R."/>
            <person name="Hildebrand F."/>
            <person name="Pallen M.J."/>
        </authorList>
    </citation>
    <scope>NUCLEOTIDE SEQUENCE</scope>
    <source>
        <strain evidence="3">CHK124-7917</strain>
    </source>
</reference>
<dbReference type="PROSITE" id="PS51257">
    <property type="entry name" value="PROKAR_LIPOPROTEIN"/>
    <property type="match status" value="1"/>
</dbReference>
<evidence type="ECO:0000256" key="1">
    <source>
        <dbReference type="ARBA" id="ARBA00022729"/>
    </source>
</evidence>
<gene>
    <name evidence="3" type="ORF">K8U72_09635</name>
</gene>
<name>A0A921KLT3_9ACTN</name>
<feature type="signal peptide" evidence="2">
    <location>
        <begin position="1"/>
        <end position="21"/>
    </location>
</feature>
<dbReference type="PANTHER" id="PTHR30006">
    <property type="entry name" value="THIAMINE-BINDING PERIPLASMIC PROTEIN-RELATED"/>
    <property type="match status" value="1"/>
</dbReference>
<evidence type="ECO:0000313" key="4">
    <source>
        <dbReference type="Proteomes" id="UP000697330"/>
    </source>
</evidence>